<dbReference type="InterPro" id="IPR043891">
    <property type="entry name" value="SPARK"/>
</dbReference>
<dbReference type="Proteomes" id="UP000623129">
    <property type="component" value="Unassembled WGS sequence"/>
</dbReference>
<reference evidence="8" key="1">
    <citation type="submission" date="2020-01" db="EMBL/GenBank/DDBJ databases">
        <title>Genome sequence of Kobresia littledalei, the first chromosome-level genome in the family Cyperaceae.</title>
        <authorList>
            <person name="Qu G."/>
        </authorList>
    </citation>
    <scope>NUCLEOTIDE SEQUENCE</scope>
    <source>
        <strain evidence="8">C.B.Clarke</strain>
        <tissue evidence="8">Leaf</tissue>
    </source>
</reference>
<feature type="region of interest" description="Disordered" evidence="4">
    <location>
        <begin position="211"/>
        <end position="236"/>
    </location>
</feature>
<keyword evidence="1 3" id="KW-0547">Nucleotide-binding</keyword>
<dbReference type="GO" id="GO:0005524">
    <property type="term" value="F:ATP binding"/>
    <property type="evidence" value="ECO:0007669"/>
    <property type="project" value="UniProtKB-UniRule"/>
</dbReference>
<feature type="transmembrane region" description="Helical" evidence="5">
    <location>
        <begin position="255"/>
        <end position="282"/>
    </location>
</feature>
<keyword evidence="9" id="KW-1185">Reference proteome</keyword>
<dbReference type="GO" id="GO:0004672">
    <property type="term" value="F:protein kinase activity"/>
    <property type="evidence" value="ECO:0007669"/>
    <property type="project" value="InterPro"/>
</dbReference>
<dbReference type="PROSITE" id="PS50011">
    <property type="entry name" value="PROTEIN_KINASE_DOM"/>
    <property type="match status" value="1"/>
</dbReference>
<dbReference type="AlphaFoldDB" id="A0A833RBL0"/>
<evidence type="ECO:0000256" key="6">
    <source>
        <dbReference type="SAM" id="SignalP"/>
    </source>
</evidence>
<evidence type="ECO:0000256" key="5">
    <source>
        <dbReference type="SAM" id="Phobius"/>
    </source>
</evidence>
<dbReference type="InterPro" id="IPR017441">
    <property type="entry name" value="Protein_kinase_ATP_BS"/>
</dbReference>
<dbReference type="SUPFAM" id="SSF56112">
    <property type="entry name" value="Protein kinase-like (PK-like)"/>
    <property type="match status" value="1"/>
</dbReference>
<dbReference type="PROSITE" id="PS00107">
    <property type="entry name" value="PROTEIN_KINASE_ATP"/>
    <property type="match status" value="1"/>
</dbReference>
<keyword evidence="5" id="KW-0472">Membrane</keyword>
<dbReference type="Gene3D" id="1.10.510.10">
    <property type="entry name" value="Transferase(Phosphotransferase) domain 1"/>
    <property type="match status" value="1"/>
</dbReference>
<dbReference type="Pfam" id="PF07714">
    <property type="entry name" value="PK_Tyr_Ser-Thr"/>
    <property type="match status" value="1"/>
</dbReference>
<keyword evidence="5" id="KW-1133">Transmembrane helix</keyword>
<accession>A0A833RBL0</accession>
<keyword evidence="2 3" id="KW-0067">ATP-binding</keyword>
<evidence type="ECO:0000256" key="4">
    <source>
        <dbReference type="SAM" id="MobiDB-lite"/>
    </source>
</evidence>
<dbReference type="EMBL" id="SWLB01000007">
    <property type="protein sequence ID" value="KAF3336648.1"/>
    <property type="molecule type" value="Genomic_DNA"/>
</dbReference>
<dbReference type="PANTHER" id="PTHR47989">
    <property type="entry name" value="OS01G0750732 PROTEIN"/>
    <property type="match status" value="1"/>
</dbReference>
<keyword evidence="8" id="KW-0675">Receptor</keyword>
<feature type="binding site" evidence="3">
    <location>
        <position position="361"/>
    </location>
    <ligand>
        <name>ATP</name>
        <dbReference type="ChEBI" id="CHEBI:30616"/>
    </ligand>
</feature>
<feature type="chain" id="PRO_5032497578" evidence="6">
    <location>
        <begin position="27"/>
        <end position="609"/>
    </location>
</feature>
<protein>
    <submittedName>
        <fullName evidence="8">Putative receptor-like protein kinase</fullName>
    </submittedName>
</protein>
<evidence type="ECO:0000256" key="2">
    <source>
        <dbReference type="ARBA" id="ARBA00022840"/>
    </source>
</evidence>
<dbReference type="InterPro" id="IPR000719">
    <property type="entry name" value="Prot_kinase_dom"/>
</dbReference>
<evidence type="ECO:0000256" key="1">
    <source>
        <dbReference type="ARBA" id="ARBA00022741"/>
    </source>
</evidence>
<evidence type="ECO:0000313" key="9">
    <source>
        <dbReference type="Proteomes" id="UP000623129"/>
    </source>
</evidence>
<evidence type="ECO:0000256" key="3">
    <source>
        <dbReference type="PROSITE-ProRule" id="PRU10141"/>
    </source>
</evidence>
<gene>
    <name evidence="8" type="ORF">FCM35_KLT19234</name>
</gene>
<feature type="domain" description="Protein kinase" evidence="7">
    <location>
        <begin position="333"/>
        <end position="609"/>
    </location>
</feature>
<name>A0A833RBL0_9POAL</name>
<dbReference type="Pfam" id="PF19160">
    <property type="entry name" value="SPARK"/>
    <property type="match status" value="1"/>
</dbReference>
<keyword evidence="8" id="KW-0418">Kinase</keyword>
<dbReference type="InterPro" id="IPR001245">
    <property type="entry name" value="Ser-Thr/Tyr_kinase_cat_dom"/>
</dbReference>
<dbReference type="FunFam" id="3.30.200.20:FF:000420">
    <property type="entry name" value="Putative receptor-like protein kinase"/>
    <property type="match status" value="1"/>
</dbReference>
<evidence type="ECO:0000313" key="8">
    <source>
        <dbReference type="EMBL" id="KAF3336648.1"/>
    </source>
</evidence>
<dbReference type="PANTHER" id="PTHR47989:SF36">
    <property type="entry name" value="PROTEIN KINASE DOMAIN-CONTAINING PROTEIN"/>
    <property type="match status" value="1"/>
</dbReference>
<keyword evidence="5" id="KW-0812">Transmembrane</keyword>
<keyword evidence="6" id="KW-0732">Signal</keyword>
<dbReference type="InterPro" id="IPR011009">
    <property type="entry name" value="Kinase-like_dom_sf"/>
</dbReference>
<comment type="caution">
    <text evidence="8">The sequence shown here is derived from an EMBL/GenBank/DDBJ whole genome shotgun (WGS) entry which is preliminary data.</text>
</comment>
<dbReference type="OrthoDB" id="543156at2759"/>
<feature type="signal peptide" evidence="6">
    <location>
        <begin position="1"/>
        <end position="26"/>
    </location>
</feature>
<evidence type="ECO:0000259" key="7">
    <source>
        <dbReference type="PROSITE" id="PS50011"/>
    </source>
</evidence>
<proteinExistence type="predicted"/>
<organism evidence="8 9">
    <name type="scientific">Carex littledalei</name>
    <dbReference type="NCBI Taxonomy" id="544730"/>
    <lineage>
        <taxon>Eukaryota</taxon>
        <taxon>Viridiplantae</taxon>
        <taxon>Streptophyta</taxon>
        <taxon>Embryophyta</taxon>
        <taxon>Tracheophyta</taxon>
        <taxon>Spermatophyta</taxon>
        <taxon>Magnoliopsida</taxon>
        <taxon>Liliopsida</taxon>
        <taxon>Poales</taxon>
        <taxon>Cyperaceae</taxon>
        <taxon>Cyperoideae</taxon>
        <taxon>Cariceae</taxon>
        <taxon>Carex</taxon>
        <taxon>Carex subgen. Euthyceras</taxon>
    </lineage>
</organism>
<keyword evidence="8" id="KW-0808">Transferase</keyword>
<sequence>MTALLPLFSRLLSATFLLSLPLLSLAGDCPLEFTWANFTSAGSACNDPSQLGNCCRYINAYVAISVARYANSTGKLGVPPAFSDLCLTAVSETFQLYGIPQGATESCGVGPKIRVTYQCDGRGTVLEMMQSPGFTEVISNCQVPVSSEVGCKTCLNSGILYLHRLIGTDDNVALSVCRDAVFATLSNQGDSLSSDDDVASCFFGVGGLSTTTDRSSEGTTKPTQSSSPNLTAASPPTQKSIDLFSKKQQLQHQAFHLSLIPGIGIGIILISVILLLILMALIRRKSIELKNVKSPNKTLSWGAFSQPQLRRGQDGPSQMFRRYSYMETKIATNNFSTEIGKGGFGTVFEARFSDGSVAAVKRMDKVSKQGEEEFCQEIELLARLHHRHLVTLKGFCVEGQERFLVYEYMANGSLKDHLHSSGQKALRWETRLRIAIDVANALVADFGLAHASRSGTISFEPVSTDIRGTPGRRAIQDNRNLVEWAQKYMASEEMVPEMVDSTIRDSCDMYQLHMVVGVVRCCTQREGKARPSIKQVLRVYSEKLDPVYEDADERTQVVRASMLGKEPIPHSGDARSLQSSSSTIKSYCSRSVLLESGGSPQSPHTLLSL</sequence>